<dbReference type="Proteomes" id="UP000199629">
    <property type="component" value="Unassembled WGS sequence"/>
</dbReference>
<proteinExistence type="predicted"/>
<dbReference type="AlphaFoldDB" id="A0A1C4ZMS6"/>
<dbReference type="InterPro" id="IPR045732">
    <property type="entry name" value="DUF6086"/>
</dbReference>
<protein>
    <submittedName>
        <fullName evidence="1">Uncharacterized protein</fullName>
    </submittedName>
</protein>
<accession>A0A1C4ZMS6</accession>
<dbReference type="EMBL" id="FMCS01000018">
    <property type="protein sequence ID" value="SCF34303.1"/>
    <property type="molecule type" value="Genomic_DNA"/>
</dbReference>
<keyword evidence="2" id="KW-1185">Reference proteome</keyword>
<gene>
    <name evidence="1" type="ORF">GA0070214_1188</name>
</gene>
<dbReference type="RefSeq" id="WP_091270060.1">
    <property type="nucleotide sequence ID" value="NZ_FMCS01000018.1"/>
</dbReference>
<name>A0A1C4ZMS6_9ACTN</name>
<organism evidence="1 2">
    <name type="scientific">Micromonospora chaiyaphumensis</name>
    <dbReference type="NCBI Taxonomy" id="307119"/>
    <lineage>
        <taxon>Bacteria</taxon>
        <taxon>Bacillati</taxon>
        <taxon>Actinomycetota</taxon>
        <taxon>Actinomycetes</taxon>
        <taxon>Micromonosporales</taxon>
        <taxon>Micromonosporaceae</taxon>
        <taxon>Micromonospora</taxon>
    </lineage>
</organism>
<dbReference type="Pfam" id="PF19564">
    <property type="entry name" value="DUF6086"/>
    <property type="match status" value="1"/>
</dbReference>
<evidence type="ECO:0000313" key="1">
    <source>
        <dbReference type="EMBL" id="SCF34303.1"/>
    </source>
</evidence>
<sequence length="140" mass="15088">MSQYFQVGRTVLWNPSNGVAQLFARNVEAVAGAVEVPTGIAPEVNDEYEIDLVAFTAFVDALVRRYRSSTHRILRALIEDVAALGIVMVERGGGTVAALAEPASAFDPRDVAVLTTGFGATGDPRRLRELADELTRHMAC</sequence>
<evidence type="ECO:0000313" key="2">
    <source>
        <dbReference type="Proteomes" id="UP000199629"/>
    </source>
</evidence>
<reference evidence="2" key="1">
    <citation type="submission" date="2016-06" db="EMBL/GenBank/DDBJ databases">
        <authorList>
            <person name="Varghese N."/>
            <person name="Submissions Spin"/>
        </authorList>
    </citation>
    <scope>NUCLEOTIDE SEQUENCE [LARGE SCALE GENOMIC DNA]</scope>
    <source>
        <strain evidence="2">DSM 45246</strain>
    </source>
</reference>